<evidence type="ECO:0000313" key="2">
    <source>
        <dbReference type="Proteomes" id="UP001233999"/>
    </source>
</evidence>
<gene>
    <name evidence="1" type="ORF">L9F63_000918</name>
</gene>
<name>A0AAD8ALN3_DIPPU</name>
<proteinExistence type="predicted"/>
<reference evidence="1" key="1">
    <citation type="journal article" date="2023" name="IScience">
        <title>Live-bearing cockroach genome reveals convergent evolutionary mechanisms linked to viviparity in insects and beyond.</title>
        <authorList>
            <person name="Fouks B."/>
            <person name="Harrison M.C."/>
            <person name="Mikhailova A.A."/>
            <person name="Marchal E."/>
            <person name="English S."/>
            <person name="Carruthers M."/>
            <person name="Jennings E.C."/>
            <person name="Chiamaka E.L."/>
            <person name="Frigard R.A."/>
            <person name="Pippel M."/>
            <person name="Attardo G.M."/>
            <person name="Benoit J.B."/>
            <person name="Bornberg-Bauer E."/>
            <person name="Tobe S.S."/>
        </authorList>
    </citation>
    <scope>NUCLEOTIDE SEQUENCE</scope>
    <source>
        <strain evidence="1">Stay&amp;Tobe</strain>
    </source>
</reference>
<evidence type="ECO:0000313" key="1">
    <source>
        <dbReference type="EMBL" id="KAJ9600916.1"/>
    </source>
</evidence>
<protein>
    <submittedName>
        <fullName evidence="1">Uncharacterized protein</fullName>
    </submittedName>
</protein>
<feature type="non-terminal residue" evidence="1">
    <location>
        <position position="1"/>
    </location>
</feature>
<dbReference type="AlphaFoldDB" id="A0AAD8ALN3"/>
<dbReference type="EMBL" id="JASPKZ010000041">
    <property type="protein sequence ID" value="KAJ9600916.1"/>
    <property type="molecule type" value="Genomic_DNA"/>
</dbReference>
<accession>A0AAD8ALN3</accession>
<keyword evidence="2" id="KW-1185">Reference proteome</keyword>
<organism evidence="1 2">
    <name type="scientific">Diploptera punctata</name>
    <name type="common">Pacific beetle cockroach</name>
    <dbReference type="NCBI Taxonomy" id="6984"/>
    <lineage>
        <taxon>Eukaryota</taxon>
        <taxon>Metazoa</taxon>
        <taxon>Ecdysozoa</taxon>
        <taxon>Arthropoda</taxon>
        <taxon>Hexapoda</taxon>
        <taxon>Insecta</taxon>
        <taxon>Pterygota</taxon>
        <taxon>Neoptera</taxon>
        <taxon>Polyneoptera</taxon>
        <taxon>Dictyoptera</taxon>
        <taxon>Blattodea</taxon>
        <taxon>Blaberoidea</taxon>
        <taxon>Blaberidae</taxon>
        <taxon>Diplopterinae</taxon>
        <taxon>Diploptera</taxon>
    </lineage>
</organism>
<dbReference type="Proteomes" id="UP001233999">
    <property type="component" value="Unassembled WGS sequence"/>
</dbReference>
<comment type="caution">
    <text evidence="1">The sequence shown here is derived from an EMBL/GenBank/DDBJ whole genome shotgun (WGS) entry which is preliminary data.</text>
</comment>
<sequence>ESKQPQLTFSVTNATERAAGVSTSTIELIRKQMKAALQGPKHLFVFGENAVQDRIMK</sequence>
<reference evidence="1" key="2">
    <citation type="submission" date="2023-05" db="EMBL/GenBank/DDBJ databases">
        <authorList>
            <person name="Fouks B."/>
        </authorList>
    </citation>
    <scope>NUCLEOTIDE SEQUENCE</scope>
    <source>
        <strain evidence="1">Stay&amp;Tobe</strain>
        <tissue evidence="1">Testes</tissue>
    </source>
</reference>